<dbReference type="CDD" id="cd17557">
    <property type="entry name" value="REC_Rcp-like"/>
    <property type="match status" value="1"/>
</dbReference>
<keyword evidence="1" id="KW-0597">Phosphoprotein</keyword>
<dbReference type="PROSITE" id="PS50110">
    <property type="entry name" value="RESPONSE_REGULATORY"/>
    <property type="match status" value="1"/>
</dbReference>
<gene>
    <name evidence="3" type="ORF">NPRO_04980</name>
</gene>
<feature type="modified residue" description="4-aspartylphosphate" evidence="1">
    <location>
        <position position="65"/>
    </location>
</feature>
<evidence type="ECO:0000259" key="2">
    <source>
        <dbReference type="PROSITE" id="PS50110"/>
    </source>
</evidence>
<organism evidence="3 4">
    <name type="scientific">Candidatus Nitrosymbiomonas proteolyticus</name>
    <dbReference type="NCBI Taxonomy" id="2608984"/>
    <lineage>
        <taxon>Bacteria</taxon>
        <taxon>Bacillati</taxon>
        <taxon>Armatimonadota</taxon>
        <taxon>Armatimonadota incertae sedis</taxon>
        <taxon>Candidatus Nitrosymbiomonas</taxon>
    </lineage>
</organism>
<dbReference type="InterPro" id="IPR011006">
    <property type="entry name" value="CheY-like_superfamily"/>
</dbReference>
<dbReference type="Pfam" id="PF00072">
    <property type="entry name" value="Response_reg"/>
    <property type="match status" value="1"/>
</dbReference>
<proteinExistence type="predicted"/>
<dbReference type="KEGG" id="npy:NPRO_04980"/>
<evidence type="ECO:0000256" key="1">
    <source>
        <dbReference type="PROSITE-ProRule" id="PRU00169"/>
    </source>
</evidence>
<dbReference type="InterPro" id="IPR052893">
    <property type="entry name" value="TCS_response_regulator"/>
</dbReference>
<dbReference type="SUPFAM" id="SSF52172">
    <property type="entry name" value="CheY-like"/>
    <property type="match status" value="1"/>
</dbReference>
<protein>
    <submittedName>
        <fullName evidence="3">Two-component system response regulator</fullName>
    </submittedName>
</protein>
<dbReference type="Proteomes" id="UP000662873">
    <property type="component" value="Chromosome"/>
</dbReference>
<dbReference type="InterPro" id="IPR001789">
    <property type="entry name" value="Sig_transdc_resp-reg_receiver"/>
</dbReference>
<accession>A0A809R5Q2</accession>
<sequence length="147" mass="16316">MQSKVFLIIEDSPDDEKLMRRALELVEERTHLVVARDGAQALQLLFGPEGNSSQPVILPTAILLDLKLPKVGGLEVLAAIRGSSVTRHIPVIVLSSSDEERDVAESFRLGANSYIRKPIQFSAFLDTLRQIERYWMVLNIPYSAAGS</sequence>
<dbReference type="GO" id="GO:0000160">
    <property type="term" value="P:phosphorelay signal transduction system"/>
    <property type="evidence" value="ECO:0007669"/>
    <property type="project" value="InterPro"/>
</dbReference>
<feature type="domain" description="Response regulatory" evidence="2">
    <location>
        <begin position="5"/>
        <end position="132"/>
    </location>
</feature>
<dbReference type="PANTHER" id="PTHR44520">
    <property type="entry name" value="RESPONSE REGULATOR RCP1-RELATED"/>
    <property type="match status" value="1"/>
</dbReference>
<reference evidence="3" key="1">
    <citation type="journal article" name="DNA Res.">
        <title>The physiological potential of anammox bacteria as revealed by their core genome structure.</title>
        <authorList>
            <person name="Okubo T."/>
            <person name="Toyoda A."/>
            <person name="Fukuhara K."/>
            <person name="Uchiyama I."/>
            <person name="Harigaya Y."/>
            <person name="Kuroiwa M."/>
            <person name="Suzuki T."/>
            <person name="Murakami Y."/>
            <person name="Suwa Y."/>
            <person name="Takami H."/>
        </authorList>
    </citation>
    <scope>NUCLEOTIDE SEQUENCE</scope>
    <source>
        <strain evidence="3">317325-2</strain>
    </source>
</reference>
<dbReference type="PANTHER" id="PTHR44520:SF1">
    <property type="entry name" value="TWO-COMPONENT SYSTEM REGULATORY PROTEIN"/>
    <property type="match status" value="1"/>
</dbReference>
<dbReference type="SMART" id="SM00448">
    <property type="entry name" value="REC"/>
    <property type="match status" value="1"/>
</dbReference>
<name>A0A809R5Q2_9BACT</name>
<dbReference type="EMBL" id="AP021858">
    <property type="protein sequence ID" value="BBO22903.1"/>
    <property type="molecule type" value="Genomic_DNA"/>
</dbReference>
<dbReference type="AlphaFoldDB" id="A0A809R5Q2"/>
<dbReference type="Gene3D" id="3.40.50.2300">
    <property type="match status" value="1"/>
</dbReference>
<evidence type="ECO:0000313" key="3">
    <source>
        <dbReference type="EMBL" id="BBO22903.1"/>
    </source>
</evidence>
<evidence type="ECO:0000313" key="4">
    <source>
        <dbReference type="Proteomes" id="UP000662873"/>
    </source>
</evidence>